<dbReference type="CDD" id="cd22231">
    <property type="entry name" value="RHH_NikR_HicB-like"/>
    <property type="match status" value="1"/>
</dbReference>
<evidence type="ECO:0000313" key="3">
    <source>
        <dbReference type="Proteomes" id="UP000035720"/>
    </source>
</evidence>
<feature type="domain" description="Ribbon-helix-helix protein CopG" evidence="1">
    <location>
        <begin position="4"/>
        <end position="40"/>
    </location>
</feature>
<sequence>MSIQITVRLDEGLVANLDAVIASGGAKSRAALIESALEAEFRRRLYQREIDILRAQPSDPDMDALAAWMVGRYPGIE</sequence>
<gene>
    <name evidence="2" type="ORF">BN13_150016</name>
</gene>
<dbReference type="STRING" id="1193518.BN13_150016"/>
<keyword evidence="3" id="KW-1185">Reference proteome</keyword>
<proteinExistence type="predicted"/>
<protein>
    <recommendedName>
        <fullName evidence="1">Ribbon-helix-helix protein CopG domain-containing protein</fullName>
    </recommendedName>
</protein>
<dbReference type="OrthoDB" id="3541837at2"/>
<reference evidence="2 3" key="1">
    <citation type="journal article" date="2013" name="ISME J.">
        <title>A metabolic model for members of the genus Tetrasphaera involved in enhanced biological phosphorus removal.</title>
        <authorList>
            <person name="Kristiansen R."/>
            <person name="Nguyen H.T.T."/>
            <person name="Saunders A.M."/>
            <person name="Nielsen J.L."/>
            <person name="Wimmer R."/>
            <person name="Le V.Q."/>
            <person name="McIlroy S.J."/>
            <person name="Petrovski S."/>
            <person name="Seviour R.J."/>
            <person name="Calteau A."/>
            <person name="Nielsen K.L."/>
            <person name="Nielsen P.H."/>
        </authorList>
    </citation>
    <scope>NUCLEOTIDE SEQUENCE [LARGE SCALE GENOMIC DNA]</scope>
    <source>
        <strain evidence="2 3">Ben 74</strain>
    </source>
</reference>
<name>A0A077M8D7_9MICO</name>
<accession>A0A077M8D7</accession>
<dbReference type="Pfam" id="PF01402">
    <property type="entry name" value="RHH_1"/>
    <property type="match status" value="1"/>
</dbReference>
<dbReference type="RefSeq" id="WP_048544590.1">
    <property type="nucleotide sequence ID" value="NZ_HF571038.1"/>
</dbReference>
<organism evidence="2 3">
    <name type="scientific">Nostocoides jenkinsii Ben 74</name>
    <dbReference type="NCBI Taxonomy" id="1193518"/>
    <lineage>
        <taxon>Bacteria</taxon>
        <taxon>Bacillati</taxon>
        <taxon>Actinomycetota</taxon>
        <taxon>Actinomycetes</taxon>
        <taxon>Micrococcales</taxon>
        <taxon>Intrasporangiaceae</taxon>
        <taxon>Nostocoides</taxon>
    </lineage>
</organism>
<dbReference type="Proteomes" id="UP000035720">
    <property type="component" value="Unassembled WGS sequence"/>
</dbReference>
<dbReference type="EMBL" id="CAJC01000057">
    <property type="protein sequence ID" value="CCI52155.1"/>
    <property type="molecule type" value="Genomic_DNA"/>
</dbReference>
<dbReference type="AlphaFoldDB" id="A0A077M8D7"/>
<evidence type="ECO:0000259" key="1">
    <source>
        <dbReference type="Pfam" id="PF01402"/>
    </source>
</evidence>
<evidence type="ECO:0000313" key="2">
    <source>
        <dbReference type="EMBL" id="CCI52155.1"/>
    </source>
</evidence>
<dbReference type="GO" id="GO:0006355">
    <property type="term" value="P:regulation of DNA-templated transcription"/>
    <property type="evidence" value="ECO:0007669"/>
    <property type="project" value="InterPro"/>
</dbReference>
<comment type="caution">
    <text evidence="2">The sequence shown here is derived from an EMBL/GenBank/DDBJ whole genome shotgun (WGS) entry which is preliminary data.</text>
</comment>
<dbReference type="InterPro" id="IPR002145">
    <property type="entry name" value="CopG"/>
</dbReference>